<dbReference type="Proteomes" id="UP000587942">
    <property type="component" value="Unassembled WGS sequence"/>
</dbReference>
<comment type="caution">
    <text evidence="1">The sequence shown here is derived from an EMBL/GenBank/DDBJ whole genome shotgun (WGS) entry which is preliminary data.</text>
</comment>
<dbReference type="AlphaFoldDB" id="A0A846T5L4"/>
<name>A0A846T5L4_9BACI</name>
<dbReference type="RefSeq" id="WP_167830469.1">
    <property type="nucleotide sequence ID" value="NZ_JAAVUM010000001.1"/>
</dbReference>
<evidence type="ECO:0000313" key="2">
    <source>
        <dbReference type="Proteomes" id="UP000587942"/>
    </source>
</evidence>
<accession>A0A846T5L4</accession>
<sequence length="64" mass="7599">MSKIYGIPNLVAYLASAGFPLTEEQIQQYIAEKDIPHLRPTQNLYVFNSEHIDWWIQTKRLDHR</sequence>
<proteinExistence type="predicted"/>
<evidence type="ECO:0000313" key="1">
    <source>
        <dbReference type="EMBL" id="NKE03933.1"/>
    </source>
</evidence>
<gene>
    <name evidence="1" type="ORF">GWK17_00345</name>
</gene>
<evidence type="ECO:0008006" key="3">
    <source>
        <dbReference type="Google" id="ProtNLM"/>
    </source>
</evidence>
<dbReference type="EMBL" id="JAAVUM010000001">
    <property type="protein sequence ID" value="NKE03933.1"/>
    <property type="molecule type" value="Genomic_DNA"/>
</dbReference>
<reference evidence="1 2" key="1">
    <citation type="submission" date="2020-03" db="EMBL/GenBank/DDBJ databases">
        <authorList>
            <person name="Sun Q."/>
        </authorList>
    </citation>
    <scope>NUCLEOTIDE SEQUENCE [LARGE SCALE GENOMIC DNA]</scope>
    <source>
        <strain evidence="1 2">KACC 21451</strain>
    </source>
</reference>
<protein>
    <recommendedName>
        <fullName evidence="3">DNA-binding protein</fullName>
    </recommendedName>
</protein>
<organism evidence="1 2">
    <name type="scientific">Mesobacillus selenatarsenatis</name>
    <dbReference type="NCBI Taxonomy" id="388741"/>
    <lineage>
        <taxon>Bacteria</taxon>
        <taxon>Bacillati</taxon>
        <taxon>Bacillota</taxon>
        <taxon>Bacilli</taxon>
        <taxon>Bacillales</taxon>
        <taxon>Bacillaceae</taxon>
        <taxon>Mesobacillus</taxon>
    </lineage>
</organism>